<comment type="similarity">
    <text evidence="1">Belongs to the DprA/Smf family.</text>
</comment>
<sequence>MPNNLFESEPVLTEQTAGKAVGASQEAPSEGADSLGTEHGKHKEPAEDHSKFLEVLLHQMPLKLQEGLVELLLPGAESLSGAETTKNVESPGAELSPGYLFFGRQVAQNSENHALYHAEEWRSRWLQSRAEQAGRSLDSCWQLLKDLGLNSHVKFRYFENCYRESQDCLERELRGELRIILRHRKEYPDALEALHRPPRLLFWRGRLPADNDATTAIIGSRRADSWAIQQAWQEALLLQKEYTAPNDLNELHCRPPVQAPAQAQVHWIISGLARGCDYAAHKGALEAGGPTMALLPGGFDHIYPKDHEGLARRIADEGGALVSEYVPQAAPLKWRFIRRDRLQAALAQQLLLIQSDLNGGSLHAVEAALKMGKPVYVLDGSERSWLPKNYPAQDAGKTGTETGAEAKTSDLSGTLCLYLSQRRFSREEALMSANYALLEKELAKPWRERHS</sequence>
<feature type="compositionally biased region" description="Basic and acidic residues" evidence="2">
    <location>
        <begin position="36"/>
        <end position="47"/>
    </location>
</feature>
<feature type="region of interest" description="Disordered" evidence="2">
    <location>
        <begin position="1"/>
        <end position="47"/>
    </location>
</feature>
<evidence type="ECO:0000313" key="5">
    <source>
        <dbReference type="Proteomes" id="UP001228690"/>
    </source>
</evidence>
<evidence type="ECO:0000259" key="3">
    <source>
        <dbReference type="PROSITE" id="PS50206"/>
    </source>
</evidence>
<feature type="domain" description="Rhodanese" evidence="3">
    <location>
        <begin position="361"/>
        <end position="394"/>
    </location>
</feature>
<dbReference type="Gene3D" id="3.40.50.450">
    <property type="match status" value="1"/>
</dbReference>
<dbReference type="PANTHER" id="PTHR43022">
    <property type="entry name" value="PROTEIN SMF"/>
    <property type="match status" value="1"/>
</dbReference>
<accession>A0ABY8MJL1</accession>
<evidence type="ECO:0000256" key="2">
    <source>
        <dbReference type="SAM" id="MobiDB-lite"/>
    </source>
</evidence>
<dbReference type="InterPro" id="IPR001763">
    <property type="entry name" value="Rhodanese-like_dom"/>
</dbReference>
<dbReference type="InterPro" id="IPR003488">
    <property type="entry name" value="DprA"/>
</dbReference>
<evidence type="ECO:0000256" key="1">
    <source>
        <dbReference type="ARBA" id="ARBA00006525"/>
    </source>
</evidence>
<dbReference type="InterPro" id="IPR057666">
    <property type="entry name" value="DrpA_SLOG"/>
</dbReference>
<dbReference type="SUPFAM" id="SSF102405">
    <property type="entry name" value="MCP/YpsA-like"/>
    <property type="match status" value="1"/>
</dbReference>
<dbReference type="EMBL" id="CP123443">
    <property type="protein sequence ID" value="WGK70212.1"/>
    <property type="molecule type" value="Genomic_DNA"/>
</dbReference>
<organism evidence="4 5">
    <name type="scientific">Candidatus Haliotispira prima</name>
    <dbReference type="NCBI Taxonomy" id="3034016"/>
    <lineage>
        <taxon>Bacteria</taxon>
        <taxon>Pseudomonadati</taxon>
        <taxon>Spirochaetota</taxon>
        <taxon>Spirochaetia</taxon>
        <taxon>Spirochaetales</taxon>
        <taxon>Spirochaetaceae</taxon>
        <taxon>Candidatus Haliotispira</taxon>
    </lineage>
</organism>
<proteinExistence type="inferred from homology"/>
<protein>
    <submittedName>
        <fullName evidence="4">DNA-processing protein DprA</fullName>
    </submittedName>
</protein>
<evidence type="ECO:0000313" key="4">
    <source>
        <dbReference type="EMBL" id="WGK70212.1"/>
    </source>
</evidence>
<dbReference type="PROSITE" id="PS50206">
    <property type="entry name" value="RHODANESE_3"/>
    <property type="match status" value="1"/>
</dbReference>
<keyword evidence="5" id="KW-1185">Reference proteome</keyword>
<dbReference type="PANTHER" id="PTHR43022:SF1">
    <property type="entry name" value="PROTEIN SMF"/>
    <property type="match status" value="1"/>
</dbReference>
<name>A0ABY8MJL1_9SPIO</name>
<reference evidence="4 5" key="1">
    <citation type="submission" date="2023-04" db="EMBL/GenBank/DDBJ databases">
        <title>Spirochaete genome identified in red abalone sample constitutes a novel genus.</title>
        <authorList>
            <person name="Sharma S.P."/>
            <person name="Purcell C.M."/>
            <person name="Hyde J.R."/>
            <person name="Severin A.J."/>
        </authorList>
    </citation>
    <scope>NUCLEOTIDE SEQUENCE [LARGE SCALE GENOMIC DNA]</scope>
    <source>
        <strain evidence="4 5">SP-2023</strain>
    </source>
</reference>
<dbReference type="RefSeq" id="WP_326928420.1">
    <property type="nucleotide sequence ID" value="NZ_CP123443.1"/>
</dbReference>
<dbReference type="Proteomes" id="UP001228690">
    <property type="component" value="Chromosome"/>
</dbReference>
<dbReference type="Pfam" id="PF02481">
    <property type="entry name" value="DNA_processg_A"/>
    <property type="match status" value="2"/>
</dbReference>
<gene>
    <name evidence="4" type="ORF">P0082_04960</name>
</gene>